<dbReference type="Proteomes" id="UP000435837">
    <property type="component" value="Unassembled WGS sequence"/>
</dbReference>
<dbReference type="InterPro" id="IPR032708">
    <property type="entry name" value="McjB_C"/>
</dbReference>
<dbReference type="EMBL" id="BLIN01000001">
    <property type="protein sequence ID" value="GFE03907.1"/>
    <property type="molecule type" value="Genomic_DNA"/>
</dbReference>
<evidence type="ECO:0000313" key="2">
    <source>
        <dbReference type="EMBL" id="GFE03907.1"/>
    </source>
</evidence>
<gene>
    <name evidence="2" type="ORF">Scani_01750</name>
</gene>
<dbReference type="Pfam" id="PF13471">
    <property type="entry name" value="Transglut_core3"/>
    <property type="match status" value="1"/>
</dbReference>
<accession>A0A640RZA3</accession>
<dbReference type="AlphaFoldDB" id="A0A640RZA3"/>
<comment type="caution">
    <text evidence="2">The sequence shown here is derived from an EMBL/GenBank/DDBJ whole genome shotgun (WGS) entry which is preliminary data.</text>
</comment>
<protein>
    <recommendedName>
        <fullName evidence="1">Microcin J25-processing protein McjB C-terminal domain-containing protein</fullName>
    </recommendedName>
</protein>
<evidence type="ECO:0000313" key="3">
    <source>
        <dbReference type="Proteomes" id="UP000435837"/>
    </source>
</evidence>
<dbReference type="OrthoDB" id="583768at2"/>
<reference evidence="2 3" key="1">
    <citation type="submission" date="2019-12" db="EMBL/GenBank/DDBJ databases">
        <title>Whole genome shotgun sequence of Streptomyces caniferus NBRC 15389.</title>
        <authorList>
            <person name="Ichikawa N."/>
            <person name="Kimura A."/>
            <person name="Kitahashi Y."/>
            <person name="Komaki H."/>
            <person name="Tamura T."/>
        </authorList>
    </citation>
    <scope>NUCLEOTIDE SEQUENCE [LARGE SCALE GENOMIC DNA]</scope>
    <source>
        <strain evidence="2 3">NBRC 15389</strain>
    </source>
</reference>
<proteinExistence type="predicted"/>
<dbReference type="InterPro" id="IPR053521">
    <property type="entry name" value="McjB-like"/>
</dbReference>
<feature type="domain" description="Microcin J25-processing protein McjB C-terminal" evidence="1">
    <location>
        <begin position="140"/>
        <end position="230"/>
    </location>
</feature>
<dbReference type="RefSeq" id="WP_159468987.1">
    <property type="nucleotide sequence ID" value="NZ_BAAATH010000014.1"/>
</dbReference>
<sequence>MIELPRFATAPAHVRALDFGHVTVLVNYRNGHVQCLLSAAAALWRDTAATGRLDVMPSVLATRLLTTGLLVRTLTPIPWPAPLIAKGSSASWGSAEHPAGALRPAPTRTTTAAVAALATVLAIKRLGTPSTTMPRLTTALRRAVSTCRQPATHDQAQAAVLAVRRAGWYSPARTACLEESAAAVLLLATRRLSATWCHGVAPDPVRLHAWVQTDNGGPAAEPPSTLAYTAALTIGARHQHQL</sequence>
<evidence type="ECO:0000259" key="1">
    <source>
        <dbReference type="Pfam" id="PF13471"/>
    </source>
</evidence>
<organism evidence="2 3">
    <name type="scientific">Streptomyces caniferus</name>
    <dbReference type="NCBI Taxonomy" id="285557"/>
    <lineage>
        <taxon>Bacteria</taxon>
        <taxon>Bacillati</taxon>
        <taxon>Actinomycetota</taxon>
        <taxon>Actinomycetes</taxon>
        <taxon>Kitasatosporales</taxon>
        <taxon>Streptomycetaceae</taxon>
        <taxon>Streptomyces</taxon>
    </lineage>
</organism>
<name>A0A640RZA3_9ACTN</name>
<dbReference type="NCBIfam" id="NF033537">
    <property type="entry name" value="lasso_biosyn_B2"/>
    <property type="match status" value="1"/>
</dbReference>